<keyword evidence="8 11" id="KW-1133">Transmembrane helix</keyword>
<name>A0A6S8BIM4_9STRA</name>
<evidence type="ECO:0000256" key="5">
    <source>
        <dbReference type="ARBA" id="ARBA00022692"/>
    </source>
</evidence>
<dbReference type="GO" id="GO:0005789">
    <property type="term" value="C:endoplasmic reticulum membrane"/>
    <property type="evidence" value="ECO:0007669"/>
    <property type="project" value="UniProtKB-SubCell"/>
</dbReference>
<evidence type="ECO:0000256" key="11">
    <source>
        <dbReference type="SAM" id="Phobius"/>
    </source>
</evidence>
<keyword evidence="6" id="KW-0256">Endoplasmic reticulum</keyword>
<comment type="subcellular location">
    <subcellularLocation>
        <location evidence="1">Endoplasmic reticulum membrane</location>
        <topology evidence="1">Multi-pass membrane protein</topology>
    </subcellularLocation>
</comment>
<dbReference type="AlphaFoldDB" id="A0A6S8BIM4"/>
<proteinExistence type="inferred from homology"/>
<evidence type="ECO:0000256" key="4">
    <source>
        <dbReference type="ARBA" id="ARBA00022448"/>
    </source>
</evidence>
<evidence type="ECO:0000256" key="9">
    <source>
        <dbReference type="ARBA" id="ARBA00023010"/>
    </source>
</evidence>
<reference evidence="12" key="1">
    <citation type="submission" date="2021-01" db="EMBL/GenBank/DDBJ databases">
        <authorList>
            <person name="Corre E."/>
            <person name="Pelletier E."/>
            <person name="Niang G."/>
            <person name="Scheremetjew M."/>
            <person name="Finn R."/>
            <person name="Kale V."/>
            <person name="Holt S."/>
            <person name="Cochrane G."/>
            <person name="Meng A."/>
            <person name="Brown T."/>
            <person name="Cohen L."/>
        </authorList>
    </citation>
    <scope>NUCLEOTIDE SEQUENCE</scope>
    <source>
        <strain evidence="12">CCMP1510</strain>
    </source>
</reference>
<evidence type="ECO:0000256" key="8">
    <source>
        <dbReference type="ARBA" id="ARBA00022989"/>
    </source>
</evidence>
<accession>A0A6S8BIM4</accession>
<keyword evidence="5 11" id="KW-0812">Transmembrane</keyword>
<evidence type="ECO:0000256" key="1">
    <source>
        <dbReference type="ARBA" id="ARBA00004477"/>
    </source>
</evidence>
<dbReference type="PANTHER" id="PTHR12443:SF9">
    <property type="entry name" value="TRANSLOCATION PROTEIN SEC62"/>
    <property type="match status" value="1"/>
</dbReference>
<sequence>MNAVAEMCRSKMLVKHAIERGHQFDGDRRVEYFKGDKLVTFLLGGDDTTKNTNTEKKRNKRRAYEASSVDEARTVAQSLLHGGFIHRAKRVQKGILEVDKSVQHNKWESNGYYVWDFEGSKGLSHFLTGLLIVGMLTVTAFPIWPHFLKVYLWYCSVTLLIFMVVFLSLRAILFMDFWIIGYDFWIFPNLFDESLSVIDSFKPTYSFENGAPGQRYYRFALVTSLISFAIYCYNQPTDFDTFLAAQRDFVSDLYEGKLISDTSQQARDDIDKIKRPSFEELAQEEARAEEEAKVKENIQDLHRQALDPEYKKMLEEDPDLDDQAAQDMIDRMLADEEEED</sequence>
<keyword evidence="10 11" id="KW-0472">Membrane</keyword>
<keyword evidence="9" id="KW-0811">Translocation</keyword>
<feature type="transmembrane region" description="Helical" evidence="11">
    <location>
        <begin position="151"/>
        <end position="173"/>
    </location>
</feature>
<feature type="transmembrane region" description="Helical" evidence="11">
    <location>
        <begin position="126"/>
        <end position="145"/>
    </location>
</feature>
<dbReference type="Pfam" id="PF03839">
    <property type="entry name" value="Sec62"/>
    <property type="match status" value="1"/>
</dbReference>
<protein>
    <recommendedName>
        <fullName evidence="3">Translocation protein SEC62</fullName>
    </recommendedName>
</protein>
<keyword evidence="7" id="KW-0653">Protein transport</keyword>
<dbReference type="InterPro" id="IPR004728">
    <property type="entry name" value="Sec62"/>
</dbReference>
<evidence type="ECO:0000256" key="7">
    <source>
        <dbReference type="ARBA" id="ARBA00022927"/>
    </source>
</evidence>
<evidence type="ECO:0000313" key="12">
    <source>
        <dbReference type="EMBL" id="CAE0364937.1"/>
    </source>
</evidence>
<dbReference type="PANTHER" id="PTHR12443">
    <property type="entry name" value="TRANSLOCATION PROTEIN SEC62"/>
    <property type="match status" value="1"/>
</dbReference>
<dbReference type="EMBL" id="HBIJ01008069">
    <property type="protein sequence ID" value="CAE0364938.1"/>
    <property type="molecule type" value="Transcribed_RNA"/>
</dbReference>
<keyword evidence="4" id="KW-0813">Transport</keyword>
<evidence type="ECO:0000256" key="6">
    <source>
        <dbReference type="ARBA" id="ARBA00022824"/>
    </source>
</evidence>
<dbReference type="EMBL" id="HBIJ01008068">
    <property type="protein sequence ID" value="CAE0364937.1"/>
    <property type="molecule type" value="Transcribed_RNA"/>
</dbReference>
<gene>
    <name evidence="12" type="ORF">ALAG00032_LOCUS5679</name>
    <name evidence="13" type="ORF">ALAG00032_LOCUS5680</name>
</gene>
<evidence type="ECO:0000256" key="3">
    <source>
        <dbReference type="ARBA" id="ARBA00021257"/>
    </source>
</evidence>
<evidence type="ECO:0000256" key="10">
    <source>
        <dbReference type="ARBA" id="ARBA00023136"/>
    </source>
</evidence>
<comment type="similarity">
    <text evidence="2">Belongs to the SEC62 family.</text>
</comment>
<evidence type="ECO:0000256" key="2">
    <source>
        <dbReference type="ARBA" id="ARBA00010604"/>
    </source>
</evidence>
<dbReference type="GO" id="GO:0031204">
    <property type="term" value="P:post-translational protein targeting to membrane, translocation"/>
    <property type="evidence" value="ECO:0007669"/>
    <property type="project" value="TreeGrafter"/>
</dbReference>
<organism evidence="12">
    <name type="scientific">Aureoumbra lagunensis</name>
    <dbReference type="NCBI Taxonomy" id="44058"/>
    <lineage>
        <taxon>Eukaryota</taxon>
        <taxon>Sar</taxon>
        <taxon>Stramenopiles</taxon>
        <taxon>Ochrophyta</taxon>
        <taxon>Pelagophyceae</taxon>
        <taxon>Pelagomonadales</taxon>
        <taxon>Aureoumbra</taxon>
    </lineage>
</organism>
<evidence type="ECO:0000313" key="13">
    <source>
        <dbReference type="EMBL" id="CAE0364938.1"/>
    </source>
</evidence>